<dbReference type="AlphaFoldDB" id="A0A6G0TQX9"/>
<evidence type="ECO:0000313" key="2">
    <source>
        <dbReference type="Proteomes" id="UP000475862"/>
    </source>
</evidence>
<reference evidence="1 2" key="1">
    <citation type="submission" date="2019-08" db="EMBL/GenBank/DDBJ databases">
        <title>The genome of the soybean aphid Biotype 1, its phylome, world population structure and adaptation to the North American continent.</title>
        <authorList>
            <person name="Giordano R."/>
            <person name="Donthu R.K."/>
            <person name="Hernandez A.G."/>
            <person name="Wright C.L."/>
            <person name="Zimin A.V."/>
        </authorList>
    </citation>
    <scope>NUCLEOTIDE SEQUENCE [LARGE SCALE GENOMIC DNA]</scope>
    <source>
        <tissue evidence="1">Whole aphids</tissue>
    </source>
</reference>
<protein>
    <submittedName>
        <fullName evidence="1">Uncharacterized protein</fullName>
    </submittedName>
</protein>
<proteinExistence type="predicted"/>
<organism evidence="1 2">
    <name type="scientific">Aphis glycines</name>
    <name type="common">Soybean aphid</name>
    <dbReference type="NCBI Taxonomy" id="307491"/>
    <lineage>
        <taxon>Eukaryota</taxon>
        <taxon>Metazoa</taxon>
        <taxon>Ecdysozoa</taxon>
        <taxon>Arthropoda</taxon>
        <taxon>Hexapoda</taxon>
        <taxon>Insecta</taxon>
        <taxon>Pterygota</taxon>
        <taxon>Neoptera</taxon>
        <taxon>Paraneoptera</taxon>
        <taxon>Hemiptera</taxon>
        <taxon>Sternorrhyncha</taxon>
        <taxon>Aphidomorpha</taxon>
        <taxon>Aphidoidea</taxon>
        <taxon>Aphididae</taxon>
        <taxon>Aphidini</taxon>
        <taxon>Aphis</taxon>
        <taxon>Aphis</taxon>
    </lineage>
</organism>
<name>A0A6G0TQX9_APHGL</name>
<gene>
    <name evidence="1" type="ORF">AGLY_006390</name>
</gene>
<evidence type="ECO:0000313" key="1">
    <source>
        <dbReference type="EMBL" id="KAE9537367.1"/>
    </source>
</evidence>
<comment type="caution">
    <text evidence="1">The sequence shown here is derived from an EMBL/GenBank/DDBJ whole genome shotgun (WGS) entry which is preliminary data.</text>
</comment>
<sequence length="274" mass="31995">MNVASDNLKKYKYVQFHKTLHQTLKAKKSENVMRYIKVAPVNIPMFCNNNPVYADDLLSIKFSSIILFISENHTLTNKKKHHIITRNHPCNVNLTSRHVTGICFNKICYKAKAPIFIVKSVLKTFEVVLYNIIDAVKLSNINSLSYFVKQKDIGIQQELNSVQNSRKFKLSYRHAVRVVAIYIIPLYKNFSYFKSLNRIMMNSNKIKENTFEINIVLVFYIINREQADISVGQMAWELRNKQRQICILTDLKKYIYASCNSDIYVDYVDSILIT</sequence>
<keyword evidence="2" id="KW-1185">Reference proteome</keyword>
<dbReference type="Proteomes" id="UP000475862">
    <property type="component" value="Unassembled WGS sequence"/>
</dbReference>
<dbReference type="EMBL" id="VYZN01000018">
    <property type="protein sequence ID" value="KAE9537367.1"/>
    <property type="molecule type" value="Genomic_DNA"/>
</dbReference>
<accession>A0A6G0TQX9</accession>